<dbReference type="SUPFAM" id="SSF51735">
    <property type="entry name" value="NAD(P)-binding Rossmann-fold domains"/>
    <property type="match status" value="1"/>
</dbReference>
<dbReference type="InterPro" id="IPR002225">
    <property type="entry name" value="3Beta_OHSteriod_DH/Estase"/>
</dbReference>
<feature type="domain" description="3-beta hydroxysteroid dehydrogenase/isomerase" evidence="4">
    <location>
        <begin position="28"/>
        <end position="158"/>
    </location>
</feature>
<dbReference type="InterPro" id="IPR050425">
    <property type="entry name" value="NAD(P)_dehydrat-like"/>
</dbReference>
<dbReference type="GO" id="GO:0009718">
    <property type="term" value="P:anthocyanin-containing compound biosynthetic process"/>
    <property type="evidence" value="ECO:0007669"/>
    <property type="project" value="TreeGrafter"/>
</dbReference>
<dbReference type="Pfam" id="PF01073">
    <property type="entry name" value="3Beta_HSD"/>
    <property type="match status" value="1"/>
</dbReference>
<keyword evidence="1" id="KW-0521">NADP</keyword>
<organism evidence="5 6">
    <name type="scientific">Gossypium raimondii</name>
    <name type="common">Peruvian cotton</name>
    <name type="synonym">Gossypium klotzschianum subsp. raimondii</name>
    <dbReference type="NCBI Taxonomy" id="29730"/>
    <lineage>
        <taxon>Eukaryota</taxon>
        <taxon>Viridiplantae</taxon>
        <taxon>Streptophyta</taxon>
        <taxon>Embryophyta</taxon>
        <taxon>Tracheophyta</taxon>
        <taxon>Spermatophyta</taxon>
        <taxon>Magnoliopsida</taxon>
        <taxon>eudicotyledons</taxon>
        <taxon>Gunneridae</taxon>
        <taxon>Pentapetalae</taxon>
        <taxon>rosids</taxon>
        <taxon>malvids</taxon>
        <taxon>Malvales</taxon>
        <taxon>Malvaceae</taxon>
        <taxon>Malvoideae</taxon>
        <taxon>Gossypium</taxon>
    </lineage>
</organism>
<dbReference type="PANTHER" id="PTHR10366:SF695">
    <property type="entry name" value="DIHYDROFLAVONOL 4-REDUCTASE"/>
    <property type="match status" value="1"/>
</dbReference>
<dbReference type="FunFam" id="3.40.50.720:FF:000085">
    <property type="entry name" value="Dihydroflavonol reductase"/>
    <property type="match status" value="1"/>
</dbReference>
<evidence type="ECO:0000256" key="2">
    <source>
        <dbReference type="ARBA" id="ARBA00023002"/>
    </source>
</evidence>
<dbReference type="GO" id="GO:0045552">
    <property type="term" value="F:dihydroflavanol 4-reductase activity"/>
    <property type="evidence" value="ECO:0007669"/>
    <property type="project" value="TreeGrafter"/>
</dbReference>
<name>A0A0D2UQQ4_GOSRA</name>
<evidence type="ECO:0000313" key="5">
    <source>
        <dbReference type="EMBL" id="KJB58240.1"/>
    </source>
</evidence>
<dbReference type="AlphaFoldDB" id="A0A0D2UQQ4"/>
<sequence>MPTENQMKDMKQNSIMGSSVTEGEIVCVTGGSGFIGSWLIKLLLERGYVVRATVRDPDNSKKVKHLLELPKAETHLTLWKADLAEEGSFDDAIQGCTGVFHVATPMDFESEDPENEVIKPTINGVLSIMKACAKAKTVRRLVFTSSAGTIDVAEQQKPCYDETCWSDLEFIQAKKMTGWVSIPNSRPKTQSGLKFCQILTLVFFVV</sequence>
<dbReference type="PANTHER" id="PTHR10366">
    <property type="entry name" value="NAD DEPENDENT EPIMERASE/DEHYDRATASE"/>
    <property type="match status" value="1"/>
</dbReference>
<dbReference type="Gene3D" id="3.40.50.720">
    <property type="entry name" value="NAD(P)-binding Rossmann-like Domain"/>
    <property type="match status" value="1"/>
</dbReference>
<comment type="similarity">
    <text evidence="3">Belongs to the NAD(P)-dependent epimerase/dehydratase family. Dihydroflavonol-4-reductase subfamily.</text>
</comment>
<protein>
    <recommendedName>
        <fullName evidence="4">3-beta hydroxysteroid dehydrogenase/isomerase domain-containing protein</fullName>
    </recommendedName>
</protein>
<evidence type="ECO:0000313" key="6">
    <source>
        <dbReference type="Proteomes" id="UP000032304"/>
    </source>
</evidence>
<reference evidence="5 6" key="1">
    <citation type="journal article" date="2012" name="Nature">
        <title>Repeated polyploidization of Gossypium genomes and the evolution of spinnable cotton fibres.</title>
        <authorList>
            <person name="Paterson A.H."/>
            <person name="Wendel J.F."/>
            <person name="Gundlach H."/>
            <person name="Guo H."/>
            <person name="Jenkins J."/>
            <person name="Jin D."/>
            <person name="Llewellyn D."/>
            <person name="Showmaker K.C."/>
            <person name="Shu S."/>
            <person name="Udall J."/>
            <person name="Yoo M.J."/>
            <person name="Byers R."/>
            <person name="Chen W."/>
            <person name="Doron-Faigenboim A."/>
            <person name="Duke M.V."/>
            <person name="Gong L."/>
            <person name="Grimwood J."/>
            <person name="Grover C."/>
            <person name="Grupp K."/>
            <person name="Hu G."/>
            <person name="Lee T.H."/>
            <person name="Li J."/>
            <person name="Lin L."/>
            <person name="Liu T."/>
            <person name="Marler B.S."/>
            <person name="Page J.T."/>
            <person name="Roberts A.W."/>
            <person name="Romanel E."/>
            <person name="Sanders W.S."/>
            <person name="Szadkowski E."/>
            <person name="Tan X."/>
            <person name="Tang H."/>
            <person name="Xu C."/>
            <person name="Wang J."/>
            <person name="Wang Z."/>
            <person name="Zhang D."/>
            <person name="Zhang L."/>
            <person name="Ashrafi H."/>
            <person name="Bedon F."/>
            <person name="Bowers J.E."/>
            <person name="Brubaker C.L."/>
            <person name="Chee P.W."/>
            <person name="Das S."/>
            <person name="Gingle A.R."/>
            <person name="Haigler C.H."/>
            <person name="Harker D."/>
            <person name="Hoffmann L.V."/>
            <person name="Hovav R."/>
            <person name="Jones D.C."/>
            <person name="Lemke C."/>
            <person name="Mansoor S."/>
            <person name="ur Rahman M."/>
            <person name="Rainville L.N."/>
            <person name="Rambani A."/>
            <person name="Reddy U.K."/>
            <person name="Rong J.K."/>
            <person name="Saranga Y."/>
            <person name="Scheffler B.E."/>
            <person name="Scheffler J.A."/>
            <person name="Stelly D.M."/>
            <person name="Triplett B.A."/>
            <person name="Van Deynze A."/>
            <person name="Vaslin M.F."/>
            <person name="Waghmare V.N."/>
            <person name="Walford S.A."/>
            <person name="Wright R.J."/>
            <person name="Zaki E.A."/>
            <person name="Zhang T."/>
            <person name="Dennis E.S."/>
            <person name="Mayer K.F."/>
            <person name="Peterson D.G."/>
            <person name="Rokhsar D.S."/>
            <person name="Wang X."/>
            <person name="Schmutz J."/>
        </authorList>
    </citation>
    <scope>NUCLEOTIDE SEQUENCE [LARGE SCALE GENOMIC DNA]</scope>
</reference>
<dbReference type="GO" id="GO:0006694">
    <property type="term" value="P:steroid biosynthetic process"/>
    <property type="evidence" value="ECO:0007669"/>
    <property type="project" value="InterPro"/>
</dbReference>
<dbReference type="Gramene" id="KJB58238">
    <property type="protein sequence ID" value="KJB58238"/>
    <property type="gene ID" value="B456_009G200600"/>
</dbReference>
<proteinExistence type="inferred from homology"/>
<evidence type="ECO:0000256" key="1">
    <source>
        <dbReference type="ARBA" id="ARBA00022857"/>
    </source>
</evidence>
<accession>A0A0D2UQQ4</accession>
<evidence type="ECO:0000256" key="3">
    <source>
        <dbReference type="ARBA" id="ARBA00023445"/>
    </source>
</evidence>
<dbReference type="Proteomes" id="UP000032304">
    <property type="component" value="Chromosome 9"/>
</dbReference>
<dbReference type="InterPro" id="IPR036291">
    <property type="entry name" value="NAD(P)-bd_dom_sf"/>
</dbReference>
<keyword evidence="2" id="KW-0560">Oxidoreductase</keyword>
<keyword evidence="6" id="KW-1185">Reference proteome</keyword>
<gene>
    <name evidence="5" type="ORF">B456_009G200600</name>
</gene>
<dbReference type="EMBL" id="CM001748">
    <property type="protein sequence ID" value="KJB58240.1"/>
    <property type="molecule type" value="Genomic_DNA"/>
</dbReference>
<dbReference type="EMBL" id="CM001748">
    <property type="protein sequence ID" value="KJB58238.1"/>
    <property type="molecule type" value="Genomic_DNA"/>
</dbReference>
<evidence type="ECO:0000259" key="4">
    <source>
        <dbReference type="Pfam" id="PF01073"/>
    </source>
</evidence>
<dbReference type="Gramene" id="KJB58240">
    <property type="protein sequence ID" value="KJB58240"/>
    <property type="gene ID" value="B456_009G200600"/>
</dbReference>